<keyword evidence="4 7" id="KW-0238">DNA-binding</keyword>
<organism evidence="10 11">
    <name type="scientific">Vibrio porteresiae DSM 19223</name>
    <dbReference type="NCBI Taxonomy" id="1123496"/>
    <lineage>
        <taxon>Bacteria</taxon>
        <taxon>Pseudomonadati</taxon>
        <taxon>Pseudomonadota</taxon>
        <taxon>Gammaproteobacteria</taxon>
        <taxon>Vibrionales</taxon>
        <taxon>Vibrionaceae</taxon>
        <taxon>Vibrio</taxon>
    </lineage>
</organism>
<dbReference type="PROSITE" id="PS50110">
    <property type="entry name" value="RESPONSE_REGULATORY"/>
    <property type="match status" value="1"/>
</dbReference>
<dbReference type="InterPro" id="IPR001867">
    <property type="entry name" value="OmpR/PhoB-type_DNA-bd"/>
</dbReference>
<dbReference type="InterPro" id="IPR011006">
    <property type="entry name" value="CheY-like_superfamily"/>
</dbReference>
<reference evidence="10 11" key="1">
    <citation type="submission" date="2023-11" db="EMBL/GenBank/DDBJ databases">
        <title>Plant-associative lifestyle of Vibrio porteresiae and its evolutionary dynamics.</title>
        <authorList>
            <person name="Rameshkumar N."/>
            <person name="Kirti K."/>
        </authorList>
    </citation>
    <scope>NUCLEOTIDE SEQUENCE [LARGE SCALE GENOMIC DNA]</scope>
    <source>
        <strain evidence="10 11">MSSRF30</strain>
    </source>
</reference>
<feature type="domain" description="OmpR/PhoB-type" evidence="9">
    <location>
        <begin position="136"/>
        <end position="236"/>
    </location>
</feature>
<keyword evidence="1 6" id="KW-0597">Phosphoprotein</keyword>
<evidence type="ECO:0000256" key="5">
    <source>
        <dbReference type="ARBA" id="ARBA00023163"/>
    </source>
</evidence>
<dbReference type="InterPro" id="IPR001789">
    <property type="entry name" value="Sig_transdc_resp-reg_receiver"/>
</dbReference>
<dbReference type="Proteomes" id="UP001304071">
    <property type="component" value="Chromosome 1"/>
</dbReference>
<sequence>MERAYQILVVDDHKDIRDLLQRFLQQHGLRVMTAADGNEMYKHLNAQRFDLIILDLMLPGKDGITLCRELRAENNIPIIMLTALGEEVDRIVGLEVGADDYLAKPFNPRELLARIKSVLRRHFAIPNVEEQTSGTPKNYLFNQWLLNTTTRELRNPQQALIPLTSTEFTMLLAFLCHPNVVLSREDLLKLVQGRGADVYDRSIDTLISRLRKKIETDPKQPKLIKTIWGGGYQFSCEVSHDAH</sequence>
<dbReference type="Pfam" id="PF00072">
    <property type="entry name" value="Response_reg"/>
    <property type="match status" value="1"/>
</dbReference>
<feature type="modified residue" description="4-aspartylphosphate" evidence="6">
    <location>
        <position position="55"/>
    </location>
</feature>
<name>A0ABZ0Q9J3_9VIBR</name>
<protein>
    <submittedName>
        <fullName evidence="10">Response regulator</fullName>
    </submittedName>
</protein>
<keyword evidence="3" id="KW-0805">Transcription regulation</keyword>
<dbReference type="PANTHER" id="PTHR48111">
    <property type="entry name" value="REGULATOR OF RPOS"/>
    <property type="match status" value="1"/>
</dbReference>
<dbReference type="Gene3D" id="1.10.10.10">
    <property type="entry name" value="Winged helix-like DNA-binding domain superfamily/Winged helix DNA-binding domain"/>
    <property type="match status" value="1"/>
</dbReference>
<evidence type="ECO:0000313" key="11">
    <source>
        <dbReference type="Proteomes" id="UP001304071"/>
    </source>
</evidence>
<evidence type="ECO:0000259" key="9">
    <source>
        <dbReference type="PROSITE" id="PS51755"/>
    </source>
</evidence>
<accession>A0ABZ0Q9J3</accession>
<keyword evidence="11" id="KW-1185">Reference proteome</keyword>
<dbReference type="Gene3D" id="6.10.250.690">
    <property type="match status" value="1"/>
</dbReference>
<keyword evidence="5" id="KW-0804">Transcription</keyword>
<evidence type="ECO:0000256" key="7">
    <source>
        <dbReference type="PROSITE-ProRule" id="PRU01091"/>
    </source>
</evidence>
<dbReference type="SMART" id="SM00448">
    <property type="entry name" value="REC"/>
    <property type="match status" value="1"/>
</dbReference>
<dbReference type="PROSITE" id="PS51755">
    <property type="entry name" value="OMPR_PHOB"/>
    <property type="match status" value="1"/>
</dbReference>
<dbReference type="SUPFAM" id="SSF52172">
    <property type="entry name" value="CheY-like"/>
    <property type="match status" value="1"/>
</dbReference>
<dbReference type="InterPro" id="IPR016032">
    <property type="entry name" value="Sig_transdc_resp-reg_C-effctor"/>
</dbReference>
<dbReference type="Pfam" id="PF00486">
    <property type="entry name" value="Trans_reg_C"/>
    <property type="match status" value="1"/>
</dbReference>
<feature type="DNA-binding region" description="OmpR/PhoB-type" evidence="7">
    <location>
        <begin position="136"/>
        <end position="236"/>
    </location>
</feature>
<evidence type="ECO:0000256" key="3">
    <source>
        <dbReference type="ARBA" id="ARBA00023015"/>
    </source>
</evidence>
<evidence type="ECO:0000259" key="8">
    <source>
        <dbReference type="PROSITE" id="PS50110"/>
    </source>
</evidence>
<feature type="domain" description="Response regulatory" evidence="8">
    <location>
        <begin position="6"/>
        <end position="119"/>
    </location>
</feature>
<evidence type="ECO:0000256" key="6">
    <source>
        <dbReference type="PROSITE-ProRule" id="PRU00169"/>
    </source>
</evidence>
<dbReference type="InterPro" id="IPR036388">
    <property type="entry name" value="WH-like_DNA-bd_sf"/>
</dbReference>
<gene>
    <name evidence="10" type="ORF">R8Z52_12055</name>
</gene>
<dbReference type="InterPro" id="IPR039420">
    <property type="entry name" value="WalR-like"/>
</dbReference>
<dbReference type="EMBL" id="CP138203">
    <property type="protein sequence ID" value="WPC72857.1"/>
    <property type="molecule type" value="Genomic_DNA"/>
</dbReference>
<dbReference type="RefSeq" id="WP_261892663.1">
    <property type="nucleotide sequence ID" value="NZ_AP024895.1"/>
</dbReference>
<keyword evidence="2" id="KW-0902">Two-component regulatory system</keyword>
<evidence type="ECO:0000313" key="10">
    <source>
        <dbReference type="EMBL" id="WPC72857.1"/>
    </source>
</evidence>
<dbReference type="SMART" id="SM00862">
    <property type="entry name" value="Trans_reg_C"/>
    <property type="match status" value="1"/>
</dbReference>
<evidence type="ECO:0000256" key="4">
    <source>
        <dbReference type="ARBA" id="ARBA00023125"/>
    </source>
</evidence>
<proteinExistence type="predicted"/>
<dbReference type="PANTHER" id="PTHR48111:SF4">
    <property type="entry name" value="DNA-BINDING DUAL TRANSCRIPTIONAL REGULATOR OMPR"/>
    <property type="match status" value="1"/>
</dbReference>
<dbReference type="SUPFAM" id="SSF46894">
    <property type="entry name" value="C-terminal effector domain of the bipartite response regulators"/>
    <property type="match status" value="1"/>
</dbReference>
<dbReference type="Gene3D" id="3.40.50.2300">
    <property type="match status" value="1"/>
</dbReference>
<evidence type="ECO:0000256" key="1">
    <source>
        <dbReference type="ARBA" id="ARBA00022553"/>
    </source>
</evidence>
<dbReference type="CDD" id="cd00383">
    <property type="entry name" value="trans_reg_C"/>
    <property type="match status" value="1"/>
</dbReference>
<evidence type="ECO:0000256" key="2">
    <source>
        <dbReference type="ARBA" id="ARBA00023012"/>
    </source>
</evidence>